<dbReference type="EnsemblPlants" id="Pp3c3_9650V3.3">
    <property type="protein sequence ID" value="Pp3c3_9650V3.3"/>
    <property type="gene ID" value="Pp3c3_9650"/>
</dbReference>
<evidence type="ECO:0000256" key="2">
    <source>
        <dbReference type="SAM" id="MobiDB-lite"/>
    </source>
</evidence>
<dbReference type="InterPro" id="IPR051886">
    <property type="entry name" value="Seed_Dev/Stress_Resp_Reg"/>
</dbReference>
<evidence type="ECO:0000313" key="5">
    <source>
        <dbReference type="EnsemblPlants" id="Pp3c3_9650V3.1"/>
    </source>
</evidence>
<dbReference type="GO" id="GO:0006351">
    <property type="term" value="P:DNA-templated transcription"/>
    <property type="evidence" value="ECO:0007669"/>
    <property type="project" value="InterPro"/>
</dbReference>
<dbReference type="Pfam" id="PF14144">
    <property type="entry name" value="DOG1"/>
    <property type="match status" value="1"/>
</dbReference>
<dbReference type="AlphaFoldDB" id="A0A2K1KTU0"/>
<feature type="compositionally biased region" description="Acidic residues" evidence="2">
    <location>
        <begin position="513"/>
        <end position="523"/>
    </location>
</feature>
<dbReference type="Proteomes" id="UP000006727">
    <property type="component" value="Chromosome 3"/>
</dbReference>
<evidence type="ECO:0000313" key="6">
    <source>
        <dbReference type="Proteomes" id="UP000006727"/>
    </source>
</evidence>
<dbReference type="SMART" id="SM00248">
    <property type="entry name" value="ANK"/>
    <property type="match status" value="4"/>
</dbReference>
<dbReference type="OMA" id="FQESHAG"/>
<dbReference type="GO" id="GO:0043565">
    <property type="term" value="F:sequence-specific DNA binding"/>
    <property type="evidence" value="ECO:0007669"/>
    <property type="project" value="InterPro"/>
</dbReference>
<feature type="repeat" description="ANK" evidence="1">
    <location>
        <begin position="364"/>
        <end position="396"/>
    </location>
</feature>
<dbReference type="PANTHER" id="PTHR46354:SF27">
    <property type="entry name" value="DOG1 DOMAIN-CONTAINING PROTEIN"/>
    <property type="match status" value="1"/>
</dbReference>
<dbReference type="Gene3D" id="1.25.40.20">
    <property type="entry name" value="Ankyrin repeat-containing domain"/>
    <property type="match status" value="2"/>
</dbReference>
<dbReference type="RefSeq" id="XP_024370995.1">
    <property type="nucleotide sequence ID" value="XM_024515227.2"/>
</dbReference>
<dbReference type="OrthoDB" id="1897224at2759"/>
<reference evidence="4 6" key="2">
    <citation type="journal article" date="2018" name="Plant J.">
        <title>The Physcomitrella patens chromosome-scale assembly reveals moss genome structure and evolution.</title>
        <authorList>
            <person name="Lang D."/>
            <person name="Ullrich K.K."/>
            <person name="Murat F."/>
            <person name="Fuchs J."/>
            <person name="Jenkins J."/>
            <person name="Haas F.B."/>
            <person name="Piednoel M."/>
            <person name="Gundlach H."/>
            <person name="Van Bel M."/>
            <person name="Meyberg R."/>
            <person name="Vives C."/>
            <person name="Morata J."/>
            <person name="Symeonidi A."/>
            <person name="Hiss M."/>
            <person name="Muchero W."/>
            <person name="Kamisugi Y."/>
            <person name="Saleh O."/>
            <person name="Blanc G."/>
            <person name="Decker E.L."/>
            <person name="van Gessel N."/>
            <person name="Grimwood J."/>
            <person name="Hayes R.D."/>
            <person name="Graham S.W."/>
            <person name="Gunter L.E."/>
            <person name="McDaniel S.F."/>
            <person name="Hoernstein S.N.W."/>
            <person name="Larsson A."/>
            <person name="Li F.W."/>
            <person name="Perroud P.F."/>
            <person name="Phillips J."/>
            <person name="Ranjan P."/>
            <person name="Rokshar D.S."/>
            <person name="Rothfels C.J."/>
            <person name="Schneider L."/>
            <person name="Shu S."/>
            <person name="Stevenson D.W."/>
            <person name="Thummler F."/>
            <person name="Tillich M."/>
            <person name="Villarreal Aguilar J.C."/>
            <person name="Widiez T."/>
            <person name="Wong G.K."/>
            <person name="Wymore A."/>
            <person name="Zhang Y."/>
            <person name="Zimmer A.D."/>
            <person name="Quatrano R.S."/>
            <person name="Mayer K.F.X."/>
            <person name="Goodstein D."/>
            <person name="Casacuberta J.M."/>
            <person name="Vandepoele K."/>
            <person name="Reski R."/>
            <person name="Cuming A.C."/>
            <person name="Tuskan G.A."/>
            <person name="Maumus F."/>
            <person name="Salse J."/>
            <person name="Schmutz J."/>
            <person name="Rensing S.A."/>
        </authorList>
    </citation>
    <scope>NUCLEOTIDE SEQUENCE [LARGE SCALE GENOMIC DNA]</scope>
    <source>
        <strain evidence="5 6">cv. Gransden 2004</strain>
    </source>
</reference>
<dbReference type="InterPro" id="IPR036770">
    <property type="entry name" value="Ankyrin_rpt-contain_sf"/>
</dbReference>
<dbReference type="Gramene" id="Pp3c3_9650V3.2">
    <property type="protein sequence ID" value="Pp3c3_9650V3.2"/>
    <property type="gene ID" value="Pp3c3_9650"/>
</dbReference>
<proteinExistence type="predicted"/>
<dbReference type="STRING" id="3218.A0A2K1KTU0"/>
<dbReference type="Gramene" id="Pp3c3_9650V3.1">
    <property type="protein sequence ID" value="Pp3c3_9650V3.1"/>
    <property type="gene ID" value="Pp3c3_9650"/>
</dbReference>
<dbReference type="PaxDb" id="3218-PP1S74_9V6.1"/>
<reference evidence="4 6" key="1">
    <citation type="journal article" date="2008" name="Science">
        <title>The Physcomitrella genome reveals evolutionary insights into the conquest of land by plants.</title>
        <authorList>
            <person name="Rensing S."/>
            <person name="Lang D."/>
            <person name="Zimmer A."/>
            <person name="Terry A."/>
            <person name="Salamov A."/>
            <person name="Shapiro H."/>
            <person name="Nishiyama T."/>
            <person name="Perroud P.-F."/>
            <person name="Lindquist E."/>
            <person name="Kamisugi Y."/>
            <person name="Tanahashi T."/>
            <person name="Sakakibara K."/>
            <person name="Fujita T."/>
            <person name="Oishi K."/>
            <person name="Shin-I T."/>
            <person name="Kuroki Y."/>
            <person name="Toyoda A."/>
            <person name="Suzuki Y."/>
            <person name="Hashimoto A."/>
            <person name="Yamaguchi K."/>
            <person name="Sugano A."/>
            <person name="Kohara Y."/>
            <person name="Fujiyama A."/>
            <person name="Anterola A."/>
            <person name="Aoki S."/>
            <person name="Ashton N."/>
            <person name="Barbazuk W.B."/>
            <person name="Barker E."/>
            <person name="Bennetzen J."/>
            <person name="Bezanilla M."/>
            <person name="Blankenship R."/>
            <person name="Cho S.H."/>
            <person name="Dutcher S."/>
            <person name="Estelle M."/>
            <person name="Fawcett J.A."/>
            <person name="Gundlach H."/>
            <person name="Hanada K."/>
            <person name="Heyl A."/>
            <person name="Hicks K.A."/>
            <person name="Hugh J."/>
            <person name="Lohr M."/>
            <person name="Mayer K."/>
            <person name="Melkozernov A."/>
            <person name="Murata T."/>
            <person name="Nelson D."/>
            <person name="Pils B."/>
            <person name="Prigge M."/>
            <person name="Reiss B."/>
            <person name="Renner T."/>
            <person name="Rombauts S."/>
            <person name="Rushton P."/>
            <person name="Sanderfoot A."/>
            <person name="Schween G."/>
            <person name="Shiu S.-H."/>
            <person name="Stueber K."/>
            <person name="Theodoulou F.L."/>
            <person name="Tu H."/>
            <person name="Van de Peer Y."/>
            <person name="Verrier P.J."/>
            <person name="Waters E."/>
            <person name="Wood A."/>
            <person name="Yang L."/>
            <person name="Cove D."/>
            <person name="Cuming A."/>
            <person name="Hasebe M."/>
            <person name="Lucas S."/>
            <person name="Mishler D.B."/>
            <person name="Reski R."/>
            <person name="Grigoriev I."/>
            <person name="Quatrano R.S."/>
            <person name="Boore J.L."/>
        </authorList>
    </citation>
    <scope>NUCLEOTIDE SEQUENCE [LARGE SCALE GENOMIC DNA]</scope>
    <source>
        <strain evidence="5 6">cv. Gransden 2004</strain>
    </source>
</reference>
<dbReference type="InterPro" id="IPR002110">
    <property type="entry name" value="Ankyrin_rpt"/>
</dbReference>
<dbReference type="SUPFAM" id="SSF48403">
    <property type="entry name" value="Ankyrin repeat"/>
    <property type="match status" value="1"/>
</dbReference>
<feature type="repeat" description="ANK" evidence="1">
    <location>
        <begin position="428"/>
        <end position="460"/>
    </location>
</feature>
<dbReference type="PROSITE" id="PS50297">
    <property type="entry name" value="ANK_REP_REGION"/>
    <property type="match status" value="2"/>
</dbReference>
<feature type="region of interest" description="Disordered" evidence="2">
    <location>
        <begin position="490"/>
        <end position="530"/>
    </location>
</feature>
<dbReference type="PROSITE" id="PS51806">
    <property type="entry name" value="DOG1"/>
    <property type="match status" value="1"/>
</dbReference>
<dbReference type="PROSITE" id="PS50088">
    <property type="entry name" value="ANK_REPEAT"/>
    <property type="match status" value="3"/>
</dbReference>
<accession>A0A2K1KTU0</accession>
<keyword evidence="1" id="KW-0040">ANK repeat</keyword>
<dbReference type="EMBL" id="ABEU02000003">
    <property type="protein sequence ID" value="PNR57189.1"/>
    <property type="molecule type" value="Genomic_DNA"/>
</dbReference>
<dbReference type="PANTHER" id="PTHR46354">
    <property type="entry name" value="DOG1 DOMAIN-CONTAINING PROTEIN"/>
    <property type="match status" value="1"/>
</dbReference>
<dbReference type="PRINTS" id="PR01415">
    <property type="entry name" value="ANKYRIN"/>
</dbReference>
<protein>
    <recommendedName>
        <fullName evidence="3">DOG1 domain-containing protein</fullName>
    </recommendedName>
</protein>
<evidence type="ECO:0000313" key="4">
    <source>
        <dbReference type="EMBL" id="PNR57189.1"/>
    </source>
</evidence>
<dbReference type="GeneID" id="112280133"/>
<organism evidence="4">
    <name type="scientific">Physcomitrium patens</name>
    <name type="common">Spreading-leaved earth moss</name>
    <name type="synonym">Physcomitrella patens</name>
    <dbReference type="NCBI Taxonomy" id="3218"/>
    <lineage>
        <taxon>Eukaryota</taxon>
        <taxon>Viridiplantae</taxon>
        <taxon>Streptophyta</taxon>
        <taxon>Embryophyta</taxon>
        <taxon>Bryophyta</taxon>
        <taxon>Bryophytina</taxon>
        <taxon>Bryopsida</taxon>
        <taxon>Funariidae</taxon>
        <taxon>Funariales</taxon>
        <taxon>Funariaceae</taxon>
        <taxon>Physcomitrium</taxon>
    </lineage>
</organism>
<dbReference type="EnsemblPlants" id="Pp3c3_9650V3.2">
    <property type="protein sequence ID" value="Pp3c3_9650V3.2"/>
    <property type="gene ID" value="Pp3c3_9650"/>
</dbReference>
<sequence>MRGPVVLDTHTRIDDMTGDAATFALHQSGVKEPIAMDDEAESRPPLLSIPSFQRFYNTWVQQEDNLLSELKRSLENPRNEQEFARLVRKCYQLYAEAAHAKIRAAHEDVSYITAGTWKTPFEAGMMWMGGWRPTAAIVLTYSLMGIQMESELERLLEGITLPSMATLSAKQLSRLNVMQQRTSSAEDEISTRLSVLQMLVADQQTTRATTADPPPSESFNMAEIKEVMKSKLVELRHLFIEAEKLRLQTLQELYSVLSSIQAAQYSVAALEMAKAIYKLGEIFQESHAGDANARSSGHPGVNIWEIASQGDVKKLREALDMCPDPSSTDYEGRTPLHLAAGKGHSECVALLVERGAEINIKDNDGVTPLLEALKGGHDWTAKILRNNGAKPDVKDAGNELCKAAACGDMEFVERLVKAGVDPNETDYSQRTPLHIVAADGTAKDAEFLVHKGADVFAKDRHGYTPLDEAQGSDNKATLRVLEAAVALRQQQLDDEEDYSTSDDNSSSSPLDDAQCDSDMELTEGDQWSMC</sequence>
<dbReference type="KEGG" id="ppp:112280133"/>
<feature type="repeat" description="ANK" evidence="1">
    <location>
        <begin position="331"/>
        <end position="363"/>
    </location>
</feature>
<dbReference type="Pfam" id="PF12796">
    <property type="entry name" value="Ank_2"/>
    <property type="match status" value="2"/>
</dbReference>
<evidence type="ECO:0000256" key="1">
    <source>
        <dbReference type="PROSITE-ProRule" id="PRU00023"/>
    </source>
</evidence>
<dbReference type="InterPro" id="IPR025422">
    <property type="entry name" value="TGA_domain"/>
</dbReference>
<dbReference type="EnsemblPlants" id="Pp3c3_9650V3.1">
    <property type="protein sequence ID" value="Pp3c3_9650V3.1"/>
    <property type="gene ID" value="Pp3c3_9650"/>
</dbReference>
<dbReference type="Gramene" id="Pp3c3_9650V3.3">
    <property type="protein sequence ID" value="Pp3c3_9650V3.3"/>
    <property type="gene ID" value="Pp3c3_9650"/>
</dbReference>
<name>A0A2K1KTU0_PHYPA</name>
<evidence type="ECO:0000259" key="3">
    <source>
        <dbReference type="PROSITE" id="PS51806"/>
    </source>
</evidence>
<feature type="domain" description="DOG1" evidence="3">
    <location>
        <begin position="49"/>
        <end position="286"/>
    </location>
</feature>
<feature type="compositionally biased region" description="Low complexity" evidence="2">
    <location>
        <begin position="501"/>
        <end position="512"/>
    </location>
</feature>
<keyword evidence="6" id="KW-1185">Reference proteome</keyword>
<reference evidence="5" key="3">
    <citation type="submission" date="2020-12" db="UniProtKB">
        <authorList>
            <consortium name="EnsemblPlants"/>
        </authorList>
    </citation>
    <scope>IDENTIFICATION</scope>
</reference>
<gene>
    <name evidence="5" type="primary">LOC112280133</name>
    <name evidence="4" type="ORF">PHYPA_004182</name>
</gene>
<dbReference type="RefSeq" id="XP_024370996.1">
    <property type="nucleotide sequence ID" value="XM_024515228.2"/>
</dbReference>